<dbReference type="Gene3D" id="3.40.1280.10">
    <property type="match status" value="1"/>
</dbReference>
<evidence type="ECO:0000256" key="1">
    <source>
        <dbReference type="ARBA" id="ARBA00007228"/>
    </source>
</evidence>
<dbReference type="OrthoDB" id="9806346at2"/>
<dbReference type="InterPro" id="IPR029028">
    <property type="entry name" value="Alpha/beta_knot_MTases"/>
</dbReference>
<accession>A0A178MQR9</accession>
<dbReference type="AlphaFoldDB" id="A0A178MQR9"/>
<comment type="similarity">
    <text evidence="1">Belongs to the class IV-like SAM-binding methyltransferase superfamily. RNA methyltransferase TrmH family.</text>
</comment>
<dbReference type="STRING" id="1285242.A6A04_15930"/>
<dbReference type="EC" id="2.1.1.200" evidence="5"/>
<dbReference type="Gene3D" id="1.10.8.590">
    <property type="match status" value="1"/>
</dbReference>
<evidence type="ECO:0000256" key="5">
    <source>
        <dbReference type="RuleBase" id="RU362024"/>
    </source>
</evidence>
<feature type="domain" description="tRNA/rRNA methyltransferase SpoU type" evidence="6">
    <location>
        <begin position="11"/>
        <end position="161"/>
    </location>
</feature>
<comment type="caution">
    <text evidence="7">The sequence shown here is derived from an EMBL/GenBank/DDBJ whole genome shotgun (WGS) entry which is preliminary data.</text>
</comment>
<organism evidence="7 8">
    <name type="scientific">Paramagnetospirillum marisnigri</name>
    <dbReference type="NCBI Taxonomy" id="1285242"/>
    <lineage>
        <taxon>Bacteria</taxon>
        <taxon>Pseudomonadati</taxon>
        <taxon>Pseudomonadota</taxon>
        <taxon>Alphaproteobacteria</taxon>
        <taxon>Rhodospirillales</taxon>
        <taxon>Magnetospirillaceae</taxon>
        <taxon>Paramagnetospirillum</taxon>
    </lineage>
</organism>
<dbReference type="GO" id="GO:0160206">
    <property type="term" value="F:tRNA (cytidine(32)/uridine(32)-2'-O)-methyltransferase activity"/>
    <property type="evidence" value="ECO:0007669"/>
    <property type="project" value="UniProtKB-EC"/>
</dbReference>
<dbReference type="Proteomes" id="UP000078428">
    <property type="component" value="Unassembled WGS sequence"/>
</dbReference>
<keyword evidence="5" id="KW-0963">Cytoplasm</keyword>
<dbReference type="SUPFAM" id="SSF75217">
    <property type="entry name" value="alpha/beta knot"/>
    <property type="match status" value="1"/>
</dbReference>
<dbReference type="PANTHER" id="PTHR42786:SF7">
    <property type="entry name" value="TRNA_RRNA METHYLTRANSFERASE SPOU TYPE DOMAIN-CONTAINING PROTEIN"/>
    <property type="match status" value="1"/>
</dbReference>
<dbReference type="GO" id="GO:0002128">
    <property type="term" value="P:tRNA nucleoside ribose methylation"/>
    <property type="evidence" value="ECO:0007669"/>
    <property type="project" value="TreeGrafter"/>
</dbReference>
<evidence type="ECO:0000259" key="6">
    <source>
        <dbReference type="Pfam" id="PF00588"/>
    </source>
</evidence>
<evidence type="ECO:0000313" key="7">
    <source>
        <dbReference type="EMBL" id="OAN51409.1"/>
    </source>
</evidence>
<evidence type="ECO:0000313" key="8">
    <source>
        <dbReference type="Proteomes" id="UP000078428"/>
    </source>
</evidence>
<dbReference type="InterPro" id="IPR004384">
    <property type="entry name" value="RNA_MeTrfase_TrmJ/LasT"/>
</dbReference>
<keyword evidence="2 5" id="KW-0489">Methyltransferase</keyword>
<keyword evidence="3 7" id="KW-0808">Transferase</keyword>
<comment type="function">
    <text evidence="5">Catalyzes the formation of 2'O-methylated cytidine (Cm32) or 2'O-methylated uridine (Um32) at position 32 in tRNA.</text>
</comment>
<dbReference type="InterPro" id="IPR001537">
    <property type="entry name" value="SpoU_MeTrfase"/>
</dbReference>
<name>A0A178MQR9_9PROT</name>
<dbReference type="GO" id="GO:0003723">
    <property type="term" value="F:RNA binding"/>
    <property type="evidence" value="ECO:0007669"/>
    <property type="project" value="InterPro"/>
</dbReference>
<comment type="subunit">
    <text evidence="5">Homodimer.</text>
</comment>
<evidence type="ECO:0000256" key="3">
    <source>
        <dbReference type="ARBA" id="ARBA00022679"/>
    </source>
</evidence>
<dbReference type="NCBIfam" id="TIGR00050">
    <property type="entry name" value="rRNA_methyl_1"/>
    <property type="match status" value="1"/>
</dbReference>
<dbReference type="GO" id="GO:0106339">
    <property type="term" value="F:tRNA (cytidine(32)-2'-O)-methyltransferase activity"/>
    <property type="evidence" value="ECO:0007669"/>
    <property type="project" value="RHEA"/>
</dbReference>
<dbReference type="RefSeq" id="WP_068491472.1">
    <property type="nucleotide sequence ID" value="NZ_LWQT01000045.1"/>
</dbReference>
<dbReference type="InterPro" id="IPR029026">
    <property type="entry name" value="tRNA_m1G_MTases_N"/>
</dbReference>
<comment type="catalytic activity">
    <reaction evidence="5">
        <text>cytidine(32) in tRNA + S-adenosyl-L-methionine = 2'-O-methylcytidine(32) in tRNA + S-adenosyl-L-homocysteine + H(+)</text>
        <dbReference type="Rhea" id="RHEA:42932"/>
        <dbReference type="Rhea" id="RHEA-COMP:10288"/>
        <dbReference type="Rhea" id="RHEA-COMP:10289"/>
        <dbReference type="ChEBI" id="CHEBI:15378"/>
        <dbReference type="ChEBI" id="CHEBI:57856"/>
        <dbReference type="ChEBI" id="CHEBI:59789"/>
        <dbReference type="ChEBI" id="CHEBI:74495"/>
        <dbReference type="ChEBI" id="CHEBI:82748"/>
        <dbReference type="EC" id="2.1.1.200"/>
    </reaction>
</comment>
<dbReference type="PANTHER" id="PTHR42786">
    <property type="entry name" value="TRNA/RRNA METHYLTRANSFERASE"/>
    <property type="match status" value="1"/>
</dbReference>
<keyword evidence="8" id="KW-1185">Reference proteome</keyword>
<dbReference type="PIRSF" id="PIRSF004808">
    <property type="entry name" value="LasT"/>
    <property type="match status" value="1"/>
</dbReference>
<comment type="subcellular location">
    <subcellularLocation>
        <location evidence="5">Cytoplasm</location>
    </subcellularLocation>
</comment>
<keyword evidence="4 5" id="KW-0949">S-adenosyl-L-methionine</keyword>
<dbReference type="EMBL" id="LWQT01000045">
    <property type="protein sequence ID" value="OAN51409.1"/>
    <property type="molecule type" value="Genomic_DNA"/>
</dbReference>
<evidence type="ECO:0000256" key="4">
    <source>
        <dbReference type="ARBA" id="ARBA00022691"/>
    </source>
</evidence>
<proteinExistence type="inferred from homology"/>
<dbReference type="GO" id="GO:0005829">
    <property type="term" value="C:cytosol"/>
    <property type="evidence" value="ECO:0007669"/>
    <property type="project" value="TreeGrafter"/>
</dbReference>
<comment type="catalytic activity">
    <reaction evidence="5">
        <text>uridine(32) in tRNA + S-adenosyl-L-methionine = 2'-O-methyluridine(32) in tRNA + S-adenosyl-L-homocysteine + H(+)</text>
        <dbReference type="Rhea" id="RHEA:42936"/>
        <dbReference type="Rhea" id="RHEA-COMP:10107"/>
        <dbReference type="Rhea" id="RHEA-COMP:10290"/>
        <dbReference type="ChEBI" id="CHEBI:15378"/>
        <dbReference type="ChEBI" id="CHEBI:57856"/>
        <dbReference type="ChEBI" id="CHEBI:59789"/>
        <dbReference type="ChEBI" id="CHEBI:65315"/>
        <dbReference type="ChEBI" id="CHEBI:74478"/>
        <dbReference type="EC" id="2.1.1.200"/>
    </reaction>
</comment>
<protein>
    <recommendedName>
        <fullName evidence="5">tRNA (cytidine/uridine-2'-O-)-methyltransferase TrmJ</fullName>
        <ecNumber evidence="5">2.1.1.200</ecNumber>
    </recommendedName>
    <alternativeName>
        <fullName evidence="5">tRNA (cytidine(32)/uridine(32)-2'-O)-methyltransferase</fullName>
    </alternativeName>
    <alternativeName>
        <fullName evidence="5">tRNA Cm32/Um32 methyltransferase</fullName>
    </alternativeName>
</protein>
<evidence type="ECO:0000256" key="2">
    <source>
        <dbReference type="ARBA" id="ARBA00022603"/>
    </source>
</evidence>
<sequence>MSDAAPAPGPAIILVRPQLAENMGTAARAMLNCGLTDLRIVAPRTSPLDERAIAAASGADRLLLGAKVVETTAEAVADLHRVWCTTGRDRYMVKPVDTPRQAAAAMRAVEAEGMRCGVLFGPERTGLENDDVAIADTVLTVPLNPDYCSLNLAQAVLLVSYEWFQMEAASTLPAMTKGAEGPASKEKLLTFFNHLERELDECGFLRIPDKRPTMIRNIRNMFQRAGLTGQEIQTLHGIVHELVTYRHKKGGA</sequence>
<dbReference type="CDD" id="cd18093">
    <property type="entry name" value="SpoU-like_TrmJ"/>
    <property type="match status" value="1"/>
</dbReference>
<gene>
    <name evidence="5" type="primary">trmJ</name>
    <name evidence="7" type="ORF">A6A04_15930</name>
</gene>
<keyword evidence="5" id="KW-0819">tRNA processing</keyword>
<dbReference type="Pfam" id="PF00588">
    <property type="entry name" value="SpoU_methylase"/>
    <property type="match status" value="1"/>
</dbReference>
<reference evidence="7 8" key="1">
    <citation type="submission" date="2016-04" db="EMBL/GenBank/DDBJ databases">
        <title>Draft genome sequence of freshwater magnetotactic bacteria Magnetospirillum marisnigri SP-1 and Magnetospirillum moscoviense BB-1.</title>
        <authorList>
            <person name="Koziaeva V."/>
            <person name="Dziuba M.V."/>
            <person name="Ivanov T.M."/>
            <person name="Kuznetsov B."/>
            <person name="Grouzdev D.S."/>
        </authorList>
    </citation>
    <scope>NUCLEOTIDE SEQUENCE [LARGE SCALE GENOMIC DNA]</scope>
    <source>
        <strain evidence="7 8">SP-1</strain>
    </source>
</reference>